<evidence type="ECO:0000313" key="8">
    <source>
        <dbReference type="EMBL" id="SNS20911.1"/>
    </source>
</evidence>
<evidence type="ECO:0000256" key="5">
    <source>
        <dbReference type="ARBA" id="ARBA00023002"/>
    </source>
</evidence>
<keyword evidence="9" id="KW-1185">Reference proteome</keyword>
<evidence type="ECO:0000259" key="6">
    <source>
        <dbReference type="Pfam" id="PF00732"/>
    </source>
</evidence>
<dbReference type="RefSeq" id="WP_141134804.1">
    <property type="nucleotide sequence ID" value="NZ_FZOY01000001.1"/>
</dbReference>
<evidence type="ECO:0000259" key="7">
    <source>
        <dbReference type="Pfam" id="PF05199"/>
    </source>
</evidence>
<dbReference type="InterPro" id="IPR036188">
    <property type="entry name" value="FAD/NAD-bd_sf"/>
</dbReference>
<reference evidence="8 9" key="1">
    <citation type="submission" date="2017-06" db="EMBL/GenBank/DDBJ databases">
        <authorList>
            <person name="Kim H.J."/>
            <person name="Triplett B.A."/>
        </authorList>
    </citation>
    <scope>NUCLEOTIDE SEQUENCE [LARGE SCALE GENOMIC DNA]</scope>
    <source>
        <strain evidence="8 9">DSM 29339</strain>
    </source>
</reference>
<protein>
    <submittedName>
        <fullName evidence="8">Choline dehydrogenase</fullName>
    </submittedName>
</protein>
<dbReference type="EMBL" id="FZOY01000001">
    <property type="protein sequence ID" value="SNS20911.1"/>
    <property type="molecule type" value="Genomic_DNA"/>
</dbReference>
<sequence length="564" mass="60602">MLKRIEDFAKDHVFETDVVIVGAGASGLTVAQELVGTGRDILVLESGLLDQDATHSTLNTVRASGVSWSDAEIERRNRFHGMSGTMWSHDDQPYGLRCRGLGGSTLTWAGKCGTFDEVDFRPRSWVRNSGWPIGRQDLLPHIERATSILNLGDDLNAAGTRQVNGYDFSRSPLAPFHWQFAMSSVNPIDRIRFGSELACVAASNLTVLLDATVTEILTNEDGRAVRGVRFSDSAGHHREVKAGCVVLASSAIENPRLLLASRSVKPAGLGNDHDAVGRYLVDHVSAVAGSFAPEAVPEVQRHFGYFGHRSRGRYTLYQRGFVLTPEVQEEHGLLQTAAHFMPSLAPAAPPSAEAEPAAGGRSLTGTAIGMAKQVVTSDAMPVGVKSLAVQSMIALAPNFAVRHSRRRDAAQFGTTLDVELIGEQTPDPTNRVKLSDEVDRFGLPLADVSWRVDSATRRSLGFLARSLSETLGSVGHPQPDLADWVVDNAPDDAALIDMGHPMGTTRISETSRDGAVDRNCQVHGTDGLFVAGASVFPTGGHCNPTLMIVSMAARLAEHLRGRLA</sequence>
<feature type="domain" description="Glucose-methanol-choline oxidoreductase N-terminal" evidence="6">
    <location>
        <begin position="178"/>
        <end position="284"/>
    </location>
</feature>
<dbReference type="Proteomes" id="UP000198426">
    <property type="component" value="Unassembled WGS sequence"/>
</dbReference>
<dbReference type="Gene3D" id="3.50.50.60">
    <property type="entry name" value="FAD/NAD(P)-binding domain"/>
    <property type="match status" value="2"/>
</dbReference>
<comment type="cofactor">
    <cofactor evidence="1">
        <name>FAD</name>
        <dbReference type="ChEBI" id="CHEBI:57692"/>
    </cofactor>
</comment>
<dbReference type="InterPro" id="IPR000172">
    <property type="entry name" value="GMC_OxRdtase_N"/>
</dbReference>
<evidence type="ECO:0000313" key="9">
    <source>
        <dbReference type="Proteomes" id="UP000198426"/>
    </source>
</evidence>
<dbReference type="Pfam" id="PF05199">
    <property type="entry name" value="GMC_oxred_C"/>
    <property type="match status" value="1"/>
</dbReference>
<dbReference type="InterPro" id="IPR007867">
    <property type="entry name" value="GMC_OxRtase_C"/>
</dbReference>
<evidence type="ECO:0000256" key="3">
    <source>
        <dbReference type="ARBA" id="ARBA00022630"/>
    </source>
</evidence>
<gene>
    <name evidence="8" type="ORF">SAMN05421757_101353</name>
</gene>
<dbReference type="GO" id="GO:0050660">
    <property type="term" value="F:flavin adenine dinucleotide binding"/>
    <property type="evidence" value="ECO:0007669"/>
    <property type="project" value="InterPro"/>
</dbReference>
<evidence type="ECO:0000256" key="4">
    <source>
        <dbReference type="ARBA" id="ARBA00022827"/>
    </source>
</evidence>
<name>A0A239CMK0_9RHOB</name>
<dbReference type="SUPFAM" id="SSF51905">
    <property type="entry name" value="FAD/NAD(P)-binding domain"/>
    <property type="match status" value="1"/>
</dbReference>
<dbReference type="PANTHER" id="PTHR42784:SF1">
    <property type="entry name" value="PYRANOSE 2-OXIDASE"/>
    <property type="match status" value="1"/>
</dbReference>
<keyword evidence="4" id="KW-0274">FAD</keyword>
<dbReference type="PANTHER" id="PTHR42784">
    <property type="entry name" value="PYRANOSE 2-OXIDASE"/>
    <property type="match status" value="1"/>
</dbReference>
<comment type="similarity">
    <text evidence="2">Belongs to the GMC oxidoreductase family.</text>
</comment>
<keyword evidence="5" id="KW-0560">Oxidoreductase</keyword>
<feature type="domain" description="Glucose-methanol-choline oxidoreductase C-terminal" evidence="7">
    <location>
        <begin position="426"/>
        <end position="552"/>
    </location>
</feature>
<organism evidence="8 9">
    <name type="scientific">Tropicimonas sediminicola</name>
    <dbReference type="NCBI Taxonomy" id="1031541"/>
    <lineage>
        <taxon>Bacteria</taxon>
        <taxon>Pseudomonadati</taxon>
        <taxon>Pseudomonadota</taxon>
        <taxon>Alphaproteobacteria</taxon>
        <taxon>Rhodobacterales</taxon>
        <taxon>Roseobacteraceae</taxon>
        <taxon>Tropicimonas</taxon>
    </lineage>
</organism>
<dbReference type="OrthoDB" id="9798604at2"/>
<dbReference type="InterPro" id="IPR051473">
    <property type="entry name" value="P2Ox-like"/>
</dbReference>
<evidence type="ECO:0000256" key="2">
    <source>
        <dbReference type="ARBA" id="ARBA00010790"/>
    </source>
</evidence>
<accession>A0A239CMK0</accession>
<dbReference type="AlphaFoldDB" id="A0A239CMK0"/>
<evidence type="ECO:0000256" key="1">
    <source>
        <dbReference type="ARBA" id="ARBA00001974"/>
    </source>
</evidence>
<proteinExistence type="inferred from homology"/>
<dbReference type="GO" id="GO:0016614">
    <property type="term" value="F:oxidoreductase activity, acting on CH-OH group of donors"/>
    <property type="evidence" value="ECO:0007669"/>
    <property type="project" value="InterPro"/>
</dbReference>
<dbReference type="Pfam" id="PF00732">
    <property type="entry name" value="GMC_oxred_N"/>
    <property type="match status" value="1"/>
</dbReference>
<keyword evidence="3" id="KW-0285">Flavoprotein</keyword>